<comment type="catalytic activity">
    <reaction evidence="1 9">
        <text>(2S)-2-acetolactate + H(+) = (R)-acetoin + CO2</text>
        <dbReference type="Rhea" id="RHEA:21580"/>
        <dbReference type="ChEBI" id="CHEBI:15378"/>
        <dbReference type="ChEBI" id="CHEBI:15686"/>
        <dbReference type="ChEBI" id="CHEBI:16526"/>
        <dbReference type="ChEBI" id="CHEBI:58476"/>
        <dbReference type="EC" id="4.1.1.5"/>
    </reaction>
</comment>
<dbReference type="Proteomes" id="UP000001784">
    <property type="component" value="Chromosome"/>
</dbReference>
<dbReference type="CDD" id="cd17299">
    <property type="entry name" value="acetolactate_decarboxylase"/>
    <property type="match status" value="1"/>
</dbReference>
<dbReference type="RefSeq" id="WP_011700697.1">
    <property type="nucleotide sequence ID" value="NC_008554.1"/>
</dbReference>
<comment type="similarity">
    <text evidence="3 9">Belongs to the alpha-acetolactate decarboxylase family.</text>
</comment>
<evidence type="ECO:0000256" key="8">
    <source>
        <dbReference type="ARBA" id="ARBA00023239"/>
    </source>
</evidence>
<keyword evidence="11" id="KW-1185">Reference proteome</keyword>
<evidence type="ECO:0000256" key="4">
    <source>
        <dbReference type="ARBA" id="ARBA00013204"/>
    </source>
</evidence>
<keyword evidence="6 9" id="KW-0210">Decarboxylase</keyword>
<evidence type="ECO:0000256" key="1">
    <source>
        <dbReference type="ARBA" id="ARBA00001784"/>
    </source>
</evidence>
<dbReference type="AlphaFoldDB" id="A0LQ79"/>
<dbReference type="PANTHER" id="PTHR35524">
    <property type="entry name" value="ALPHA-ACETOLACTATE DECARBOXYLASE"/>
    <property type="match status" value="1"/>
</dbReference>
<evidence type="ECO:0000313" key="11">
    <source>
        <dbReference type="Proteomes" id="UP000001784"/>
    </source>
</evidence>
<dbReference type="Pfam" id="PF03306">
    <property type="entry name" value="AAL_decarboxy"/>
    <property type="match status" value="1"/>
</dbReference>
<dbReference type="GO" id="GO:0047605">
    <property type="term" value="F:acetolactate decarboxylase activity"/>
    <property type="evidence" value="ECO:0007669"/>
    <property type="project" value="UniProtKB-UniRule"/>
</dbReference>
<evidence type="ECO:0000256" key="9">
    <source>
        <dbReference type="PIRNR" id="PIRNR001332"/>
    </source>
</evidence>
<comment type="pathway">
    <text evidence="2 9">Polyol metabolism; (R,R)-butane-2,3-diol biosynthesis; (R,R)-butane-2,3-diol from pyruvate: step 2/3.</text>
</comment>
<gene>
    <name evidence="10" type="ordered locus">Sfum_3912</name>
</gene>
<dbReference type="GO" id="GO:0045151">
    <property type="term" value="P:acetoin biosynthetic process"/>
    <property type="evidence" value="ECO:0007669"/>
    <property type="project" value="UniProtKB-UniRule"/>
</dbReference>
<dbReference type="SUPFAM" id="SSF117856">
    <property type="entry name" value="AF0104/ALDC/Ptd012-like"/>
    <property type="match status" value="1"/>
</dbReference>
<sequence length="264" mass="30276">MSLRDIETRFIHALSLHRRKKHRVHQDLTKAHELYQISTMSVLMEGLYDGHTTYEKLAEHGNFGLGTFNSLDGEMIAFDGSFYQILADGKARLVEPSMKTPFAVVIFFEPDIQLDLPNRMPWHEFEILLKQVAPSHLVFYAIRLEGTFEYIKLRNVTRQQEPYAPLGDIVRGFPVLELRHVKGTMVGFRCPDYSSGINVPGYHLHFLDEERETGGHVMTCTANGVRLQIDHTFNLRMEIPEMFVFDEQARRQPPGEGQSGTAGR</sequence>
<evidence type="ECO:0000313" key="10">
    <source>
        <dbReference type="EMBL" id="ABK19581.1"/>
    </source>
</evidence>
<dbReference type="eggNOG" id="COG3527">
    <property type="taxonomic scope" value="Bacteria"/>
</dbReference>
<keyword evidence="8 9" id="KW-0456">Lyase</keyword>
<dbReference type="KEGG" id="sfu:Sfum_3912"/>
<dbReference type="UniPathway" id="UPA00626">
    <property type="reaction ID" value="UER00678"/>
</dbReference>
<dbReference type="InterPro" id="IPR005128">
    <property type="entry name" value="Acetolactate_a_deCO2ase"/>
</dbReference>
<organism evidence="10 11">
    <name type="scientific">Syntrophobacter fumaroxidans (strain DSM 10017 / MPOB)</name>
    <dbReference type="NCBI Taxonomy" id="335543"/>
    <lineage>
        <taxon>Bacteria</taxon>
        <taxon>Pseudomonadati</taxon>
        <taxon>Thermodesulfobacteriota</taxon>
        <taxon>Syntrophobacteria</taxon>
        <taxon>Syntrophobacterales</taxon>
        <taxon>Syntrophobacteraceae</taxon>
        <taxon>Syntrophobacter</taxon>
    </lineage>
</organism>
<reference evidence="10 11" key="1">
    <citation type="submission" date="2006-10" db="EMBL/GenBank/DDBJ databases">
        <title>Complete sequence of Syntrophobacter fumaroxidans MPOB.</title>
        <authorList>
            <consortium name="US DOE Joint Genome Institute"/>
            <person name="Copeland A."/>
            <person name="Lucas S."/>
            <person name="Lapidus A."/>
            <person name="Barry K."/>
            <person name="Detter J.C."/>
            <person name="Glavina del Rio T."/>
            <person name="Hammon N."/>
            <person name="Israni S."/>
            <person name="Pitluck S."/>
            <person name="Goltsman E.G."/>
            <person name="Martinez M."/>
            <person name="Schmutz J."/>
            <person name="Larimer F."/>
            <person name="Land M."/>
            <person name="Hauser L."/>
            <person name="Kyrpides N."/>
            <person name="Kim E."/>
            <person name="Boone D.R."/>
            <person name="Brockman F."/>
            <person name="Culley D."/>
            <person name="Ferry J."/>
            <person name="Gunsalus R."/>
            <person name="McInerney M.J."/>
            <person name="Morrison M."/>
            <person name="Plugge C."/>
            <person name="Rohlin L."/>
            <person name="Scholten J."/>
            <person name="Sieber J."/>
            <person name="Stams A.J.M."/>
            <person name="Worm P."/>
            <person name="Henstra A.M."/>
            <person name="Richardson P."/>
        </authorList>
    </citation>
    <scope>NUCLEOTIDE SEQUENCE [LARGE SCALE GENOMIC DNA]</scope>
    <source>
        <strain evidence="11">DSM 10017 / MPOB</strain>
    </source>
</reference>
<protein>
    <recommendedName>
        <fullName evidence="5 9">Alpha-acetolactate decarboxylase</fullName>
        <ecNumber evidence="4 9">4.1.1.5</ecNumber>
    </recommendedName>
</protein>
<evidence type="ECO:0000256" key="3">
    <source>
        <dbReference type="ARBA" id="ARBA00007106"/>
    </source>
</evidence>
<evidence type="ECO:0000256" key="2">
    <source>
        <dbReference type="ARBA" id="ARBA00005170"/>
    </source>
</evidence>
<dbReference type="HOGENOM" id="CLU_072561_0_0_7"/>
<evidence type="ECO:0000256" key="6">
    <source>
        <dbReference type="ARBA" id="ARBA00022793"/>
    </source>
</evidence>
<dbReference type="Gene3D" id="3.30.1330.80">
    <property type="entry name" value="Hypothetical protein, similar to alpha- acetolactate decarboxylase, domain 2"/>
    <property type="match status" value="2"/>
</dbReference>
<evidence type="ECO:0000256" key="5">
    <source>
        <dbReference type="ARBA" id="ARBA00020164"/>
    </source>
</evidence>
<proteinExistence type="inferred from homology"/>
<dbReference type="PANTHER" id="PTHR35524:SF1">
    <property type="entry name" value="ALPHA-ACETOLACTATE DECARBOXYLASE"/>
    <property type="match status" value="1"/>
</dbReference>
<dbReference type="EC" id="4.1.1.5" evidence="4 9"/>
<dbReference type="PIRSF" id="PIRSF001332">
    <property type="entry name" value="Acetolac_decarb"/>
    <property type="match status" value="1"/>
</dbReference>
<name>A0LQ79_SYNFM</name>
<dbReference type="InParanoid" id="A0LQ79"/>
<evidence type="ECO:0000256" key="7">
    <source>
        <dbReference type="ARBA" id="ARBA00023061"/>
    </source>
</evidence>
<dbReference type="STRING" id="335543.Sfum_3912"/>
<dbReference type="EMBL" id="CP000478">
    <property type="protein sequence ID" value="ABK19581.1"/>
    <property type="molecule type" value="Genomic_DNA"/>
</dbReference>
<keyword evidence="7 9" id="KW-0005">Acetoin biosynthesis</keyword>
<accession>A0LQ79</accession>
<dbReference type="NCBIfam" id="TIGR01252">
    <property type="entry name" value="acetolac_decarb"/>
    <property type="match status" value="1"/>
</dbReference>